<evidence type="ECO:0000259" key="4">
    <source>
        <dbReference type="PROSITE" id="PS50011"/>
    </source>
</evidence>
<keyword evidence="5" id="KW-0418">Kinase</keyword>
<keyword evidence="5" id="KW-0808">Transferase</keyword>
<dbReference type="GO" id="GO:0016301">
    <property type="term" value="F:kinase activity"/>
    <property type="evidence" value="ECO:0007669"/>
    <property type="project" value="UniProtKB-KW"/>
</dbReference>
<name>A0ABD0ZIQ9_CARAN</name>
<accession>A0ABD0ZIQ9</accession>
<proteinExistence type="inferred from homology"/>
<dbReference type="PANTHER" id="PTHR27005">
    <property type="entry name" value="WALL-ASSOCIATED RECEPTOR KINASE-LIKE 21"/>
    <property type="match status" value="1"/>
</dbReference>
<reference evidence="5 6" key="1">
    <citation type="submission" date="2024-04" db="EMBL/GenBank/DDBJ databases">
        <title>Genome assembly C_amara_ONT_v2.</title>
        <authorList>
            <person name="Yant L."/>
            <person name="Moore C."/>
            <person name="Slenker M."/>
        </authorList>
    </citation>
    <scope>NUCLEOTIDE SEQUENCE [LARGE SCALE GENOMIC DNA]</scope>
    <source>
        <tissue evidence="5">Leaf</tissue>
    </source>
</reference>
<comment type="caution">
    <text evidence="5">The sequence shown here is derived from an EMBL/GenBank/DDBJ whole genome shotgun (WGS) entry which is preliminary data.</text>
</comment>
<keyword evidence="1" id="KW-0547">Nucleotide-binding</keyword>
<dbReference type="PANTHER" id="PTHR27005:SF308">
    <property type="entry name" value="NON-FUNCTIONAL PSEUDOKINASE ZRK2-RELATED"/>
    <property type="match status" value="1"/>
</dbReference>
<keyword evidence="6" id="KW-1185">Reference proteome</keyword>
<keyword evidence="2" id="KW-0067">ATP-binding</keyword>
<dbReference type="Gene3D" id="3.30.200.20">
    <property type="entry name" value="Phosphorylase Kinase, domain 1"/>
    <property type="match status" value="1"/>
</dbReference>
<dbReference type="InterPro" id="IPR011009">
    <property type="entry name" value="Kinase-like_dom_sf"/>
</dbReference>
<dbReference type="Gene3D" id="1.10.510.10">
    <property type="entry name" value="Transferase(Phosphotransferase) domain 1"/>
    <property type="match status" value="1"/>
</dbReference>
<protein>
    <submittedName>
        <fullName evidence="5">Serine/threonine-protein kinase ZRK1</fullName>
    </submittedName>
</protein>
<dbReference type="Proteomes" id="UP001558713">
    <property type="component" value="Unassembled WGS sequence"/>
</dbReference>
<feature type="domain" description="Protein kinase" evidence="4">
    <location>
        <begin position="13"/>
        <end position="337"/>
    </location>
</feature>
<dbReference type="GO" id="GO:0042742">
    <property type="term" value="P:defense response to bacterium"/>
    <property type="evidence" value="ECO:0007669"/>
    <property type="project" value="UniProtKB-ARBA"/>
</dbReference>
<evidence type="ECO:0000313" key="6">
    <source>
        <dbReference type="Proteomes" id="UP001558713"/>
    </source>
</evidence>
<dbReference type="InterPro" id="IPR000719">
    <property type="entry name" value="Prot_kinase_dom"/>
</dbReference>
<dbReference type="AlphaFoldDB" id="A0ABD0ZIQ9"/>
<dbReference type="FunFam" id="1.10.510.10:FF:000774">
    <property type="entry name" value="Kinase family protein"/>
    <property type="match status" value="1"/>
</dbReference>
<dbReference type="PROSITE" id="PS50011">
    <property type="entry name" value="PROTEIN_KINASE_DOM"/>
    <property type="match status" value="1"/>
</dbReference>
<organism evidence="5 6">
    <name type="scientific">Cardamine amara subsp. amara</name>
    <dbReference type="NCBI Taxonomy" id="228776"/>
    <lineage>
        <taxon>Eukaryota</taxon>
        <taxon>Viridiplantae</taxon>
        <taxon>Streptophyta</taxon>
        <taxon>Embryophyta</taxon>
        <taxon>Tracheophyta</taxon>
        <taxon>Spermatophyta</taxon>
        <taxon>Magnoliopsida</taxon>
        <taxon>eudicotyledons</taxon>
        <taxon>Gunneridae</taxon>
        <taxon>Pentapetalae</taxon>
        <taxon>rosids</taxon>
        <taxon>malvids</taxon>
        <taxon>Brassicales</taxon>
        <taxon>Brassicaceae</taxon>
        <taxon>Cardamineae</taxon>
        <taxon>Cardamine</taxon>
    </lineage>
</organism>
<dbReference type="SUPFAM" id="SSF56112">
    <property type="entry name" value="Protein kinase-like (PK-like)"/>
    <property type="match status" value="1"/>
</dbReference>
<evidence type="ECO:0000313" key="5">
    <source>
        <dbReference type="EMBL" id="KAL1194554.1"/>
    </source>
</evidence>
<evidence type="ECO:0000256" key="2">
    <source>
        <dbReference type="ARBA" id="ARBA00022840"/>
    </source>
</evidence>
<dbReference type="GO" id="GO:0005524">
    <property type="term" value="F:ATP binding"/>
    <property type="evidence" value="ECO:0007669"/>
    <property type="project" value="UniProtKB-KW"/>
</dbReference>
<comment type="similarity">
    <text evidence="3">Belongs to the protein kinase superfamily. Ser/Thr protein kinase family. ZRK subfamily.</text>
</comment>
<dbReference type="EMBL" id="JBANAX010000750">
    <property type="protein sequence ID" value="KAL1194554.1"/>
    <property type="molecule type" value="Genomic_DNA"/>
</dbReference>
<evidence type="ECO:0000256" key="1">
    <source>
        <dbReference type="ARBA" id="ARBA00022741"/>
    </source>
</evidence>
<dbReference type="InterPro" id="IPR045274">
    <property type="entry name" value="WAK-like"/>
</dbReference>
<evidence type="ECO:0000256" key="3">
    <source>
        <dbReference type="ARBA" id="ARBA00060939"/>
    </source>
</evidence>
<sequence>MGMKLRAWFSRKKKERRFLENGSIFLTELISDCNGKSIPIRSFSSDQIRKATKNFDSSCFVSGDTIYGWFKGIIEDKSYLIKRFPEDRFTENDVGKAYKDSVLSARMSSHSNFLKLVGCCFEFSIPVYVFEYAEHGSLNQRGRIMVNGEETILPWSVRLKIAKEIANALAYLHTAFPKITIHRDVKPAHIFLDKNWTAKLSDLFLAITLPEGKSRIEVEGLAGTMGYIDPIHVNTYFVSEYTDVYSFGVCLLVFLTGSPACDYPKSDGGSRHVVGCVKGLHENGKLDEVIDPMMARDITTGQRLQVEAYVVLALRSCEERDEDRPKMIQVAKELKRIERLEQSLDAIVESSDC</sequence>
<dbReference type="Pfam" id="PF00069">
    <property type="entry name" value="Pkinase"/>
    <property type="match status" value="1"/>
</dbReference>
<gene>
    <name evidence="5" type="ORF">V5N11_020617</name>
</gene>